<feature type="domain" description="Zn(2)-C6 fungal-type" evidence="2">
    <location>
        <begin position="10"/>
        <end position="38"/>
    </location>
</feature>
<dbReference type="SMART" id="SM00066">
    <property type="entry name" value="GAL4"/>
    <property type="match status" value="1"/>
</dbReference>
<keyword evidence="1" id="KW-0539">Nucleus</keyword>
<dbReference type="InterPro" id="IPR053178">
    <property type="entry name" value="Osmoadaptation_assoc"/>
</dbReference>
<dbReference type="Pfam" id="PF00172">
    <property type="entry name" value="Zn_clus"/>
    <property type="match status" value="1"/>
</dbReference>
<dbReference type="GO" id="GO:0000981">
    <property type="term" value="F:DNA-binding transcription factor activity, RNA polymerase II-specific"/>
    <property type="evidence" value="ECO:0007669"/>
    <property type="project" value="InterPro"/>
</dbReference>
<dbReference type="GO" id="GO:0008270">
    <property type="term" value="F:zinc ion binding"/>
    <property type="evidence" value="ECO:0007669"/>
    <property type="project" value="InterPro"/>
</dbReference>
<organism evidence="3 4">
    <name type="scientific">Parachaetomium inaequale</name>
    <dbReference type="NCBI Taxonomy" id="2588326"/>
    <lineage>
        <taxon>Eukaryota</taxon>
        <taxon>Fungi</taxon>
        <taxon>Dikarya</taxon>
        <taxon>Ascomycota</taxon>
        <taxon>Pezizomycotina</taxon>
        <taxon>Sordariomycetes</taxon>
        <taxon>Sordariomycetidae</taxon>
        <taxon>Sordariales</taxon>
        <taxon>Chaetomiaceae</taxon>
        <taxon>Parachaetomium</taxon>
    </lineage>
</organism>
<proteinExistence type="predicted"/>
<sequence>MVGVPGRSKACITCRKRRKGCDLERPTCAQCRKAGVTCAGYDTQRVFVVSTPNSRRKGYSAPVAPNTSGSLWQRIHRNQASIDITNFRLLSRPEDERRCIDLFWEAYFPSGRPIPTSAFRSYTCTWTETARNFYRDDESLRYALWANCLLITGRRHGAVWMLREGSKLYGQALTYLRRSLELSHGAKRDALIATVKLLSMFEAFSQEGDGQRADPSQDWQRHHSGELALFIARTPVAHVDGDAHHVFADERVEMALSAVLRRKQSVLSTPEWKSIPWQEIPKNLKDILVDILVDMPGLVEAFDDMKHCTEPSRQAALRLELVQKCWEQDRQLLTWSGLLFQGVNPGKQPCTEPRSEDFVTHVAQVHGMSLFWTTSLVLYSILRMASGPQADLPERADPMHHARHLIHAITILLQPKAGLYGQQSAALPLEVALQYTRALSSSSRENEALLNTLKALKDDLGNGLTRMINASAAHRGIARQDTEA</sequence>
<protein>
    <submittedName>
        <fullName evidence="3">Sterigmatocystin biosynthesis regulatory protein</fullName>
    </submittedName>
</protein>
<name>A0AAN6P6I3_9PEZI</name>
<gene>
    <name evidence="3" type="ORF">C8A01DRAFT_21431</name>
</gene>
<dbReference type="AlphaFoldDB" id="A0AAN6P6I3"/>
<accession>A0AAN6P6I3</accession>
<evidence type="ECO:0000256" key="1">
    <source>
        <dbReference type="ARBA" id="ARBA00023242"/>
    </source>
</evidence>
<dbReference type="CDD" id="cd00067">
    <property type="entry name" value="GAL4"/>
    <property type="match status" value="1"/>
</dbReference>
<dbReference type="Gene3D" id="4.10.240.10">
    <property type="entry name" value="Zn(2)-C6 fungal-type DNA-binding domain"/>
    <property type="match status" value="1"/>
</dbReference>
<dbReference type="PANTHER" id="PTHR38111">
    <property type="entry name" value="ZN(2)-C6 FUNGAL-TYPE DOMAIN-CONTAINING PROTEIN-RELATED"/>
    <property type="match status" value="1"/>
</dbReference>
<dbReference type="PROSITE" id="PS50048">
    <property type="entry name" value="ZN2_CY6_FUNGAL_2"/>
    <property type="match status" value="1"/>
</dbReference>
<evidence type="ECO:0000313" key="3">
    <source>
        <dbReference type="EMBL" id="KAK4031328.1"/>
    </source>
</evidence>
<evidence type="ECO:0000313" key="4">
    <source>
        <dbReference type="Proteomes" id="UP001303115"/>
    </source>
</evidence>
<dbReference type="InterPro" id="IPR001138">
    <property type="entry name" value="Zn2Cys6_DnaBD"/>
</dbReference>
<dbReference type="SUPFAM" id="SSF57701">
    <property type="entry name" value="Zn2/Cys6 DNA-binding domain"/>
    <property type="match status" value="1"/>
</dbReference>
<keyword evidence="4" id="KW-1185">Reference proteome</keyword>
<evidence type="ECO:0000259" key="2">
    <source>
        <dbReference type="PROSITE" id="PS50048"/>
    </source>
</evidence>
<dbReference type="EMBL" id="MU854867">
    <property type="protein sequence ID" value="KAK4031328.1"/>
    <property type="molecule type" value="Genomic_DNA"/>
</dbReference>
<dbReference type="InterPro" id="IPR036864">
    <property type="entry name" value="Zn2-C6_fun-type_DNA-bd_sf"/>
</dbReference>
<comment type="caution">
    <text evidence="3">The sequence shown here is derived from an EMBL/GenBank/DDBJ whole genome shotgun (WGS) entry which is preliminary data.</text>
</comment>
<dbReference type="PROSITE" id="PS00463">
    <property type="entry name" value="ZN2_CY6_FUNGAL_1"/>
    <property type="match status" value="1"/>
</dbReference>
<reference evidence="4" key="1">
    <citation type="journal article" date="2023" name="Mol. Phylogenet. Evol.">
        <title>Genome-scale phylogeny and comparative genomics of the fungal order Sordariales.</title>
        <authorList>
            <person name="Hensen N."/>
            <person name="Bonometti L."/>
            <person name="Westerberg I."/>
            <person name="Brannstrom I.O."/>
            <person name="Guillou S."/>
            <person name="Cros-Aarteil S."/>
            <person name="Calhoun S."/>
            <person name="Haridas S."/>
            <person name="Kuo A."/>
            <person name="Mondo S."/>
            <person name="Pangilinan J."/>
            <person name="Riley R."/>
            <person name="LaButti K."/>
            <person name="Andreopoulos B."/>
            <person name="Lipzen A."/>
            <person name="Chen C."/>
            <person name="Yan M."/>
            <person name="Daum C."/>
            <person name="Ng V."/>
            <person name="Clum A."/>
            <person name="Steindorff A."/>
            <person name="Ohm R.A."/>
            <person name="Martin F."/>
            <person name="Silar P."/>
            <person name="Natvig D.O."/>
            <person name="Lalanne C."/>
            <person name="Gautier V."/>
            <person name="Ament-Velasquez S.L."/>
            <person name="Kruys A."/>
            <person name="Hutchinson M.I."/>
            <person name="Powell A.J."/>
            <person name="Barry K."/>
            <person name="Miller A.N."/>
            <person name="Grigoriev I.V."/>
            <person name="Debuchy R."/>
            <person name="Gladieux P."/>
            <person name="Hiltunen Thoren M."/>
            <person name="Johannesson H."/>
        </authorList>
    </citation>
    <scope>NUCLEOTIDE SEQUENCE [LARGE SCALE GENOMIC DNA]</scope>
    <source>
        <strain evidence="4">CBS 284.82</strain>
    </source>
</reference>
<dbReference type="PANTHER" id="PTHR38111:SF11">
    <property type="entry name" value="TRANSCRIPTION FACTOR DOMAIN-CONTAINING PROTEIN-RELATED"/>
    <property type="match status" value="1"/>
</dbReference>
<dbReference type="Proteomes" id="UP001303115">
    <property type="component" value="Unassembled WGS sequence"/>
</dbReference>